<evidence type="ECO:0000256" key="7">
    <source>
        <dbReference type="ARBA" id="ARBA00022692"/>
    </source>
</evidence>
<dbReference type="GO" id="GO:0000155">
    <property type="term" value="F:phosphorelay sensor kinase activity"/>
    <property type="evidence" value="ECO:0007669"/>
    <property type="project" value="InterPro"/>
</dbReference>
<dbReference type="InterPro" id="IPR003594">
    <property type="entry name" value="HATPase_dom"/>
</dbReference>
<evidence type="ECO:0000256" key="2">
    <source>
        <dbReference type="ARBA" id="ARBA00004651"/>
    </source>
</evidence>
<evidence type="ECO:0000313" key="17">
    <source>
        <dbReference type="Proteomes" id="UP000006250"/>
    </source>
</evidence>
<evidence type="ECO:0000256" key="1">
    <source>
        <dbReference type="ARBA" id="ARBA00000085"/>
    </source>
</evidence>
<keyword evidence="8" id="KW-0547">Nucleotide-binding</keyword>
<comment type="caution">
    <text evidence="16">The sequence shown here is derived from an EMBL/GenBank/DDBJ whole genome shotgun (WGS) entry which is preliminary data.</text>
</comment>
<dbReference type="Pfam" id="PF00512">
    <property type="entry name" value="HisKA"/>
    <property type="match status" value="1"/>
</dbReference>
<dbReference type="SUPFAM" id="SSF47384">
    <property type="entry name" value="Homodimeric domain of signal transducing histidine kinase"/>
    <property type="match status" value="1"/>
</dbReference>
<dbReference type="Proteomes" id="UP000006250">
    <property type="component" value="Unassembled WGS sequence"/>
</dbReference>
<dbReference type="GO" id="GO:0005524">
    <property type="term" value="F:ATP binding"/>
    <property type="evidence" value="ECO:0007669"/>
    <property type="project" value="UniProtKB-KW"/>
</dbReference>
<evidence type="ECO:0000256" key="9">
    <source>
        <dbReference type="ARBA" id="ARBA00022777"/>
    </source>
</evidence>
<dbReference type="PROSITE" id="PS50885">
    <property type="entry name" value="HAMP"/>
    <property type="match status" value="1"/>
</dbReference>
<dbReference type="eggNOG" id="COG3852">
    <property type="taxonomic scope" value="Bacteria"/>
</dbReference>
<dbReference type="EMBL" id="AECZ01000014">
    <property type="protein sequence ID" value="EFL50908.1"/>
    <property type="molecule type" value="Genomic_DNA"/>
</dbReference>
<dbReference type="PANTHER" id="PTHR43065:SF42">
    <property type="entry name" value="TWO-COMPONENT SENSOR PPRA"/>
    <property type="match status" value="1"/>
</dbReference>
<feature type="domain" description="PAS" evidence="14">
    <location>
        <begin position="375"/>
        <end position="420"/>
    </location>
</feature>
<evidence type="ECO:0000256" key="5">
    <source>
        <dbReference type="ARBA" id="ARBA00022553"/>
    </source>
</evidence>
<dbReference type="InterPro" id="IPR004358">
    <property type="entry name" value="Sig_transdc_His_kin-like_C"/>
</dbReference>
<evidence type="ECO:0000259" key="13">
    <source>
        <dbReference type="PROSITE" id="PS50109"/>
    </source>
</evidence>
<dbReference type="Gene3D" id="3.30.565.10">
    <property type="entry name" value="Histidine kinase-like ATPase, C-terminal domain"/>
    <property type="match status" value="1"/>
</dbReference>
<keyword evidence="17" id="KW-1185">Reference proteome</keyword>
<dbReference type="AlphaFoldDB" id="E1JXD1"/>
<dbReference type="SMART" id="SM00304">
    <property type="entry name" value="HAMP"/>
    <property type="match status" value="1"/>
</dbReference>
<dbReference type="InterPro" id="IPR029151">
    <property type="entry name" value="Sensor-like_sf"/>
</dbReference>
<dbReference type="EC" id="2.7.13.3" evidence="3"/>
<proteinExistence type="predicted"/>
<evidence type="ECO:0000256" key="11">
    <source>
        <dbReference type="ARBA" id="ARBA00022989"/>
    </source>
</evidence>
<keyword evidence="12" id="KW-0902">Two-component regulatory system</keyword>
<dbReference type="CDD" id="cd00130">
    <property type="entry name" value="PAS"/>
    <property type="match status" value="1"/>
</dbReference>
<dbReference type="CDD" id="cd00082">
    <property type="entry name" value="HisKA"/>
    <property type="match status" value="1"/>
</dbReference>
<organism evidence="16 17">
    <name type="scientific">Solidesulfovibrio fructosivorans JJ]</name>
    <dbReference type="NCBI Taxonomy" id="596151"/>
    <lineage>
        <taxon>Bacteria</taxon>
        <taxon>Pseudomonadati</taxon>
        <taxon>Thermodesulfobacteriota</taxon>
        <taxon>Desulfovibrionia</taxon>
        <taxon>Desulfovibrionales</taxon>
        <taxon>Desulfovibrionaceae</taxon>
        <taxon>Solidesulfovibrio</taxon>
    </lineage>
</organism>
<dbReference type="InterPro" id="IPR036097">
    <property type="entry name" value="HisK_dim/P_sf"/>
</dbReference>
<evidence type="ECO:0000259" key="15">
    <source>
        <dbReference type="PROSITE" id="PS50885"/>
    </source>
</evidence>
<comment type="subcellular location">
    <subcellularLocation>
        <location evidence="2">Cell membrane</location>
        <topology evidence="2">Multi-pass membrane protein</topology>
    </subcellularLocation>
</comment>
<dbReference type="InterPro" id="IPR005467">
    <property type="entry name" value="His_kinase_dom"/>
</dbReference>
<dbReference type="OrthoDB" id="5522918at2"/>
<keyword evidence="5" id="KW-0597">Phosphoprotein</keyword>
<dbReference type="InterPro" id="IPR003660">
    <property type="entry name" value="HAMP_dom"/>
</dbReference>
<keyword evidence="7" id="KW-0812">Transmembrane</keyword>
<dbReference type="PROSITE" id="PS50112">
    <property type="entry name" value="PAS"/>
    <property type="match status" value="1"/>
</dbReference>
<dbReference type="SMART" id="SM00387">
    <property type="entry name" value="HATPase_c"/>
    <property type="match status" value="1"/>
</dbReference>
<keyword evidence="9 16" id="KW-0418">Kinase</keyword>
<dbReference type="CDD" id="cd12914">
    <property type="entry name" value="PDC1_DGC_like"/>
    <property type="match status" value="1"/>
</dbReference>
<dbReference type="Pfam" id="PF02518">
    <property type="entry name" value="HATPase_c"/>
    <property type="match status" value="1"/>
</dbReference>
<keyword evidence="4" id="KW-1003">Cell membrane</keyword>
<protein>
    <recommendedName>
        <fullName evidence="3">histidine kinase</fullName>
        <ecNumber evidence="3">2.7.13.3</ecNumber>
    </recommendedName>
</protein>
<dbReference type="GO" id="GO:0005886">
    <property type="term" value="C:plasma membrane"/>
    <property type="evidence" value="ECO:0007669"/>
    <property type="project" value="UniProtKB-SubCell"/>
</dbReference>
<gene>
    <name evidence="16" type="ORF">DesfrDRAFT_2280</name>
</gene>
<name>E1JXD1_SOLFR</name>
<evidence type="ECO:0000256" key="4">
    <source>
        <dbReference type="ARBA" id="ARBA00022475"/>
    </source>
</evidence>
<dbReference type="SUPFAM" id="SSF55785">
    <property type="entry name" value="PYP-like sensor domain (PAS domain)"/>
    <property type="match status" value="1"/>
</dbReference>
<reference evidence="16 17" key="1">
    <citation type="submission" date="2010-08" db="EMBL/GenBank/DDBJ databases">
        <title>The draft genome of Desulfovibrio fructosovorans JJ.</title>
        <authorList>
            <consortium name="US DOE Joint Genome Institute (JGI-PGF)"/>
            <person name="Lucas S."/>
            <person name="Copeland A."/>
            <person name="Lapidus A."/>
            <person name="Cheng J.-F."/>
            <person name="Bruce D."/>
            <person name="Goodwin L."/>
            <person name="Pitluck S."/>
            <person name="Land M.L."/>
            <person name="Hauser L."/>
            <person name="Chang Y.-J."/>
            <person name="Jeffries C."/>
            <person name="Wall J.D."/>
            <person name="Stahl D.A."/>
            <person name="Arkin A.P."/>
            <person name="Dehal P."/>
            <person name="Stolyar S.M."/>
            <person name="Hazen T.C."/>
            <person name="Woyke T.J."/>
        </authorList>
    </citation>
    <scope>NUCLEOTIDE SEQUENCE [LARGE SCALE GENOMIC DNA]</scope>
    <source>
        <strain evidence="16 17">JJ</strain>
    </source>
</reference>
<dbReference type="InterPro" id="IPR035965">
    <property type="entry name" value="PAS-like_dom_sf"/>
</dbReference>
<dbReference type="SUPFAM" id="SSF103190">
    <property type="entry name" value="Sensory domain-like"/>
    <property type="match status" value="1"/>
</dbReference>
<evidence type="ECO:0000256" key="3">
    <source>
        <dbReference type="ARBA" id="ARBA00012438"/>
    </source>
</evidence>
<accession>E1JXD1</accession>
<feature type="domain" description="Histidine kinase" evidence="13">
    <location>
        <begin position="509"/>
        <end position="755"/>
    </location>
</feature>
<dbReference type="Pfam" id="PF00672">
    <property type="entry name" value="HAMP"/>
    <property type="match status" value="1"/>
</dbReference>
<keyword evidence="6" id="KW-0808">Transferase</keyword>
<evidence type="ECO:0000313" key="16">
    <source>
        <dbReference type="EMBL" id="EFL50908.1"/>
    </source>
</evidence>
<dbReference type="InterPro" id="IPR036890">
    <property type="entry name" value="HATPase_C_sf"/>
</dbReference>
<evidence type="ECO:0000256" key="12">
    <source>
        <dbReference type="ARBA" id="ARBA00023012"/>
    </source>
</evidence>
<feature type="domain" description="HAMP" evidence="15">
    <location>
        <begin position="310"/>
        <end position="363"/>
    </location>
</feature>
<dbReference type="PROSITE" id="PS50109">
    <property type="entry name" value="HIS_KIN"/>
    <property type="match status" value="1"/>
</dbReference>
<dbReference type="PRINTS" id="PR00344">
    <property type="entry name" value="BCTRLSENSOR"/>
</dbReference>
<dbReference type="CDD" id="cd06225">
    <property type="entry name" value="HAMP"/>
    <property type="match status" value="1"/>
</dbReference>
<dbReference type="PANTHER" id="PTHR43065">
    <property type="entry name" value="SENSOR HISTIDINE KINASE"/>
    <property type="match status" value="1"/>
</dbReference>
<dbReference type="RefSeq" id="WP_005993966.1">
    <property type="nucleotide sequence ID" value="NZ_AECZ01000014.1"/>
</dbReference>
<keyword evidence="11" id="KW-0472">Membrane</keyword>
<dbReference type="InterPro" id="IPR000014">
    <property type="entry name" value="PAS"/>
</dbReference>
<comment type="catalytic activity">
    <reaction evidence="1">
        <text>ATP + protein L-histidine = ADP + protein N-phospho-L-histidine.</text>
        <dbReference type="EC" id="2.7.13.3"/>
    </reaction>
</comment>
<dbReference type="SMART" id="SM00388">
    <property type="entry name" value="HisKA"/>
    <property type="match status" value="1"/>
</dbReference>
<evidence type="ECO:0000256" key="8">
    <source>
        <dbReference type="ARBA" id="ARBA00022741"/>
    </source>
</evidence>
<dbReference type="STRING" id="596151.DesfrDRAFT_2280"/>
<dbReference type="SMART" id="SM00091">
    <property type="entry name" value="PAS"/>
    <property type="match status" value="1"/>
</dbReference>
<evidence type="ECO:0000256" key="6">
    <source>
        <dbReference type="ARBA" id="ARBA00022679"/>
    </source>
</evidence>
<dbReference type="SUPFAM" id="SSF55874">
    <property type="entry name" value="ATPase domain of HSP90 chaperone/DNA topoisomerase II/histidine kinase"/>
    <property type="match status" value="1"/>
</dbReference>
<dbReference type="eggNOG" id="COG5000">
    <property type="taxonomic scope" value="Bacteria"/>
</dbReference>
<dbReference type="Pfam" id="PF08448">
    <property type="entry name" value="PAS_4"/>
    <property type="match status" value="1"/>
</dbReference>
<dbReference type="InterPro" id="IPR003661">
    <property type="entry name" value="HisK_dim/P_dom"/>
</dbReference>
<dbReference type="NCBIfam" id="TIGR00229">
    <property type="entry name" value="sensory_box"/>
    <property type="match status" value="1"/>
</dbReference>
<dbReference type="Gene3D" id="6.10.340.10">
    <property type="match status" value="1"/>
</dbReference>
<dbReference type="Gene3D" id="1.10.287.130">
    <property type="match status" value="1"/>
</dbReference>
<sequence precursor="true">MKAFFSGSIHKNLTLLVLLVALPAMALGAYTMLESRLHAERDARQSTLNLLRSLTSMQTGIVSEAKLLLTTLGHLPEVEIGYRAACNERFTVLLGEHPELSNIFLTNKAGIVIASGRPAFLGKDLSDRLYFKEAMSTRDFSAGVFNVGRASGLPILVFALPVGDGASRYVGVIGDSFKLHFYHKFLDKLDLPHQARVGLYDRNGLRMLAYPEDKALPLGAPGDPDLWKRIGEAAADEGMLDDRGQDGARILVAYARLRLRPSEPPYATFVVSMDWQDAFREARSRFARSMALLVLVVAVTLLVARHMGRVAVLAGLDSLMDASDRLGKGDLAARASAGSGSLEIRRLAATFNDMAKGLETRAEELRLRDRELARMRNLLNNILESMPSAIIALDEDGLVTHFNGSAQAMCALTPEKALGRPPAEVLPLLSAHLDKLQRALRQRQVQRVEHERLRLDGVERLFDLQFYPLVANGINGAVIRLDDVTERERLREMMIQSEKMASVGGLAAGMAHEINNPLSSILQAAQVCLMQCDPAIEGNRKAAEECECTIEAVHCYIERRRIAKFLEGIRDAGKRAAQIVSSMLEFSRKSESRRAPADINELLEHSLALAATDYDLKKKYDFRHIEIIRDYASDLPEVMCTRTEVEQVLLNLFKNAAQAMAANPDPARKPAITVRTRLRDGHARIEVGDNGPGMEEQVRTRIFEPFFTTKEPGEGTGLGLSVSYFIITTNHGGTIRVDSRPGQGTTFVIELPLGERA</sequence>
<dbReference type="Gene3D" id="3.30.450.20">
    <property type="entry name" value="PAS domain"/>
    <property type="match status" value="2"/>
</dbReference>
<dbReference type="InterPro" id="IPR013656">
    <property type="entry name" value="PAS_4"/>
</dbReference>
<evidence type="ECO:0000259" key="14">
    <source>
        <dbReference type="PROSITE" id="PS50112"/>
    </source>
</evidence>
<keyword evidence="10" id="KW-0067">ATP-binding</keyword>
<keyword evidence="11" id="KW-1133">Transmembrane helix</keyword>
<evidence type="ECO:0000256" key="10">
    <source>
        <dbReference type="ARBA" id="ARBA00022840"/>
    </source>
</evidence>